<evidence type="ECO:0000313" key="6">
    <source>
        <dbReference type="Proteomes" id="UP000267029"/>
    </source>
</evidence>
<dbReference type="STRING" id="53468.A0A0R3ULD1"/>
<dbReference type="InterPro" id="IPR011009">
    <property type="entry name" value="Kinase-like_dom_sf"/>
</dbReference>
<keyword evidence="6" id="KW-1185">Reference proteome</keyword>
<dbReference type="InterPro" id="IPR050198">
    <property type="entry name" value="Non-receptor_tyrosine_kinases"/>
</dbReference>
<feature type="compositionally biased region" description="Low complexity" evidence="3">
    <location>
        <begin position="53"/>
        <end position="84"/>
    </location>
</feature>
<keyword evidence="1" id="KW-0547">Nucleotide-binding</keyword>
<dbReference type="OrthoDB" id="6261536at2759"/>
<evidence type="ECO:0000256" key="2">
    <source>
        <dbReference type="ARBA" id="ARBA00022840"/>
    </source>
</evidence>
<reference evidence="5 6" key="1">
    <citation type="submission" date="2018-10" db="EMBL/GenBank/DDBJ databases">
        <authorList>
            <consortium name="Pathogen Informatics"/>
        </authorList>
    </citation>
    <scope>NUCLEOTIDE SEQUENCE [LARGE SCALE GENOMIC DNA]</scope>
</reference>
<evidence type="ECO:0000256" key="3">
    <source>
        <dbReference type="SAM" id="MobiDB-lite"/>
    </source>
</evidence>
<dbReference type="GO" id="GO:0005524">
    <property type="term" value="F:ATP binding"/>
    <property type="evidence" value="ECO:0007669"/>
    <property type="project" value="UniProtKB-KW"/>
</dbReference>
<proteinExistence type="predicted"/>
<organism evidence="5 6">
    <name type="scientific">Mesocestoides corti</name>
    <name type="common">Flatworm</name>
    <dbReference type="NCBI Taxonomy" id="53468"/>
    <lineage>
        <taxon>Eukaryota</taxon>
        <taxon>Metazoa</taxon>
        <taxon>Spiralia</taxon>
        <taxon>Lophotrochozoa</taxon>
        <taxon>Platyhelminthes</taxon>
        <taxon>Cestoda</taxon>
        <taxon>Eucestoda</taxon>
        <taxon>Cyclophyllidea</taxon>
        <taxon>Mesocestoididae</taxon>
        <taxon>Mesocestoides</taxon>
    </lineage>
</organism>
<protein>
    <recommendedName>
        <fullName evidence="4">Serine-threonine/tyrosine-protein kinase catalytic domain-containing protein</fullName>
    </recommendedName>
</protein>
<dbReference type="InterPro" id="IPR036860">
    <property type="entry name" value="SH2_dom_sf"/>
</dbReference>
<dbReference type="Pfam" id="PF07714">
    <property type="entry name" value="PK_Tyr_Ser-Thr"/>
    <property type="match status" value="1"/>
</dbReference>
<dbReference type="InterPro" id="IPR001245">
    <property type="entry name" value="Ser-Thr/Tyr_kinase_cat_dom"/>
</dbReference>
<evidence type="ECO:0000256" key="1">
    <source>
        <dbReference type="ARBA" id="ARBA00022741"/>
    </source>
</evidence>
<accession>A0A0R3ULD1</accession>
<feature type="region of interest" description="Disordered" evidence="3">
    <location>
        <begin position="36"/>
        <end position="87"/>
    </location>
</feature>
<gene>
    <name evidence="5" type="ORF">MCOS_LOCUS8479</name>
</gene>
<dbReference type="EMBL" id="UXSR01005518">
    <property type="protein sequence ID" value="VDD82476.1"/>
    <property type="molecule type" value="Genomic_DNA"/>
</dbReference>
<sequence length="267" mass="29512">MLISTKNHGSTVFFRGPKLFGDFLVRETSKATSNSYLVRRNRGHRQRRSESPTSTNLWSVSSTSTTVITGGSSSTTSIFPSQSTEDIRSDRCNGVNGKVVVTKMVLSVYWNGHKHFIIQGGDEAAENGSGDLGNRRGGWDLIEYHMRTGKPVTQSSGALLFNPISRPDWQLDNKDVILLEKIGQDTGVAALLCSLPTSRYDLAARNCLLTEERVLKIADFGMAREEHVYEVSLAADHSCNLCHPTNHNFALRSAFTTSIFTDQQILL</sequence>
<dbReference type="Gene3D" id="3.30.505.10">
    <property type="entry name" value="SH2 domain"/>
    <property type="match status" value="1"/>
</dbReference>
<dbReference type="Proteomes" id="UP000267029">
    <property type="component" value="Unassembled WGS sequence"/>
</dbReference>
<dbReference type="GO" id="GO:0004672">
    <property type="term" value="F:protein kinase activity"/>
    <property type="evidence" value="ECO:0007669"/>
    <property type="project" value="InterPro"/>
</dbReference>
<feature type="domain" description="Serine-threonine/tyrosine-protein kinase catalytic" evidence="4">
    <location>
        <begin position="201"/>
        <end position="226"/>
    </location>
</feature>
<keyword evidence="2" id="KW-0067">ATP-binding</keyword>
<dbReference type="AlphaFoldDB" id="A0A0R3ULD1"/>
<name>A0A0R3ULD1_MESCO</name>
<dbReference type="PANTHER" id="PTHR24418">
    <property type="entry name" value="TYROSINE-PROTEIN KINASE"/>
    <property type="match status" value="1"/>
</dbReference>
<evidence type="ECO:0000313" key="5">
    <source>
        <dbReference type="EMBL" id="VDD82476.1"/>
    </source>
</evidence>
<dbReference type="SUPFAM" id="SSF56112">
    <property type="entry name" value="Protein kinase-like (PK-like)"/>
    <property type="match status" value="1"/>
</dbReference>
<dbReference type="Gene3D" id="1.10.510.10">
    <property type="entry name" value="Transferase(Phosphotransferase) domain 1"/>
    <property type="match status" value="1"/>
</dbReference>
<evidence type="ECO:0000259" key="4">
    <source>
        <dbReference type="Pfam" id="PF07714"/>
    </source>
</evidence>